<dbReference type="InterPro" id="IPR008942">
    <property type="entry name" value="ENTH_VHS"/>
</dbReference>
<dbReference type="Proteomes" id="UP000515125">
    <property type="component" value="Unplaced"/>
</dbReference>
<dbReference type="OrthoDB" id="333637at2759"/>
<feature type="compositionally biased region" description="Low complexity" evidence="1">
    <location>
        <begin position="63"/>
        <end position="85"/>
    </location>
</feature>
<feature type="region of interest" description="Disordered" evidence="1">
    <location>
        <begin position="666"/>
        <end position="695"/>
    </location>
</feature>
<evidence type="ECO:0000313" key="4">
    <source>
        <dbReference type="RefSeq" id="XP_026191799.1"/>
    </source>
</evidence>
<keyword evidence="3" id="KW-1185">Reference proteome</keyword>
<feature type="region of interest" description="Disordered" evidence="1">
    <location>
        <begin position="147"/>
        <end position="179"/>
    </location>
</feature>
<dbReference type="PROSITE" id="PS51391">
    <property type="entry name" value="CID"/>
    <property type="match status" value="1"/>
</dbReference>
<feature type="compositionally biased region" description="Low complexity" evidence="1">
    <location>
        <begin position="160"/>
        <end position="176"/>
    </location>
</feature>
<reference evidence="4" key="1">
    <citation type="submission" date="2025-08" db="UniProtKB">
        <authorList>
            <consortium name="RefSeq"/>
        </authorList>
    </citation>
    <scope>IDENTIFICATION</scope>
</reference>
<protein>
    <submittedName>
        <fullName evidence="4">Ice-structuring glycoprotein</fullName>
    </submittedName>
</protein>
<feature type="compositionally biased region" description="Pro residues" evidence="1">
    <location>
        <begin position="21"/>
        <end position="32"/>
    </location>
</feature>
<organism evidence="3 4">
    <name type="scientific">Cyclospora cayetanensis</name>
    <dbReference type="NCBI Taxonomy" id="88456"/>
    <lineage>
        <taxon>Eukaryota</taxon>
        <taxon>Sar</taxon>
        <taxon>Alveolata</taxon>
        <taxon>Apicomplexa</taxon>
        <taxon>Conoidasida</taxon>
        <taxon>Coccidia</taxon>
        <taxon>Eucoccidiorida</taxon>
        <taxon>Eimeriorina</taxon>
        <taxon>Eimeriidae</taxon>
        <taxon>Cyclospora</taxon>
    </lineage>
</organism>
<feature type="domain" description="CID" evidence="2">
    <location>
        <begin position="220"/>
        <end position="376"/>
    </location>
</feature>
<evidence type="ECO:0000313" key="3">
    <source>
        <dbReference type="Proteomes" id="UP000515125"/>
    </source>
</evidence>
<feature type="compositionally biased region" description="Polar residues" evidence="1">
    <location>
        <begin position="150"/>
        <end position="159"/>
    </location>
</feature>
<dbReference type="SMART" id="SM00582">
    <property type="entry name" value="RPR"/>
    <property type="match status" value="1"/>
</dbReference>
<sequence>MASPEFSPISEDGEAAEAPQGAPPPEGGPPAFPASAFAAVAAAAAALSEPALPLPAEGEEDIQSSAFAAEEAAAVSFERSSSSQALPPPWSPQGTVLLLPPPPASPSRVSSFASRDGDACAMELDSPTHAHARALPHKVSLPAQLRPASRNPQQRNGAGTPSPATSVAPPVAATSPTLPPPHASVETAASFIYRFAAAIPPPAVAAAAAAAASRAAAAASREAAAAAAATAAASLVTAAPSPAAVRALSRTAGAQAAAAAAAAAGALPLSICYLLLDAYRRSPPKQKLAIFYVFHRLLQLSAAARANAEVPTIAGSLEDAAYSIFVIPALQEIQASGPEMLSIRPKMLRCLSIWRDWCVYSPEALRHIRQLAAKGEGSRVMEEADKGDAAAVEMCGTPPLASVEALEAVAAAAATAAQEAGAGGNRNSGSSFAASQPAVRTAAAATASEGGKADAGSIPAPDEGTGDAAGGGRLSPQATADAVDSSKRHKTVTGSWRNVHQEASSECLAEACQDGAQGEPSNAEFSMPFLRQLSAEQLAACGKLFDRASRVTGQEYLLLQSSLMDLSGLLQMQHQRLLELREEMQLFAAADALAGSDTQKESAAAARPASAKPSPAFFAHLKAAAYATELPAPAPLSLATQQGLASSALKASSKLEPRLAPALLESVASSKKQQITGSRSTRGGGRAGKGAAVKR</sequence>
<dbReference type="AlphaFoldDB" id="A0A6P6RWC6"/>
<name>A0A6P6RWC6_9EIME</name>
<dbReference type="RefSeq" id="XP_026191799.1">
    <property type="nucleotide sequence ID" value="XM_026336014.1"/>
</dbReference>
<evidence type="ECO:0000256" key="1">
    <source>
        <dbReference type="SAM" id="MobiDB-lite"/>
    </source>
</evidence>
<feature type="region of interest" description="Disordered" evidence="1">
    <location>
        <begin position="52"/>
        <end position="114"/>
    </location>
</feature>
<gene>
    <name evidence="4" type="primary">LOC34622261</name>
</gene>
<dbReference type="Gene3D" id="1.25.40.90">
    <property type="match status" value="1"/>
</dbReference>
<accession>A0A6P6RWC6</accession>
<feature type="region of interest" description="Disordered" evidence="1">
    <location>
        <begin position="443"/>
        <end position="494"/>
    </location>
</feature>
<feature type="region of interest" description="Disordered" evidence="1">
    <location>
        <begin position="1"/>
        <end position="34"/>
    </location>
</feature>
<proteinExistence type="predicted"/>
<dbReference type="GeneID" id="34622261"/>
<dbReference type="InterPro" id="IPR006569">
    <property type="entry name" value="CID_dom"/>
</dbReference>
<evidence type="ECO:0000259" key="2">
    <source>
        <dbReference type="PROSITE" id="PS51391"/>
    </source>
</evidence>